<dbReference type="Gene3D" id="3.40.960.10">
    <property type="entry name" value="VSR Endonuclease"/>
    <property type="match status" value="1"/>
</dbReference>
<proteinExistence type="predicted"/>
<evidence type="ECO:0000259" key="1">
    <source>
        <dbReference type="Pfam" id="PF04480"/>
    </source>
</evidence>
<sequence length="46" mass="5439">MVKFRRQHPVESFIVDFYCPQHQLIIEVDGEVHDRQSSMILPEGRA</sequence>
<keyword evidence="3" id="KW-1185">Reference proteome</keyword>
<feature type="domain" description="DUF559" evidence="1">
    <location>
        <begin position="2"/>
        <end position="37"/>
    </location>
</feature>
<dbReference type="InterPro" id="IPR011335">
    <property type="entry name" value="Restrct_endonuc-II-like"/>
</dbReference>
<dbReference type="InterPro" id="IPR007569">
    <property type="entry name" value="DUF559"/>
</dbReference>
<dbReference type="Pfam" id="PF04480">
    <property type="entry name" value="DUF559"/>
    <property type="match status" value="1"/>
</dbReference>
<name>A0A8K2AND7_9CYAN</name>
<comment type="caution">
    <text evidence="2">The sequence shown here is derived from an EMBL/GenBank/DDBJ whole genome shotgun (WGS) entry which is preliminary data.</text>
</comment>
<dbReference type="PANTHER" id="PTHR38590:SF1">
    <property type="entry name" value="BLL0828 PROTEIN"/>
    <property type="match status" value="1"/>
</dbReference>
<dbReference type="SUPFAM" id="SSF52980">
    <property type="entry name" value="Restriction endonuclease-like"/>
    <property type="match status" value="1"/>
</dbReference>
<dbReference type="Proteomes" id="UP000607397">
    <property type="component" value="Unassembled WGS sequence"/>
</dbReference>
<protein>
    <submittedName>
        <fullName evidence="2">DUF559 domain-containing protein</fullName>
    </submittedName>
</protein>
<dbReference type="AlphaFoldDB" id="A0A8K2AND7"/>
<evidence type="ECO:0000313" key="2">
    <source>
        <dbReference type="EMBL" id="NCJ05526.1"/>
    </source>
</evidence>
<dbReference type="InterPro" id="IPR047216">
    <property type="entry name" value="Endonuclease_DUF559_bact"/>
</dbReference>
<organism evidence="2 3">
    <name type="scientific">Petrachloros mirabilis ULC683</name>
    <dbReference type="NCBI Taxonomy" id="2781853"/>
    <lineage>
        <taxon>Bacteria</taxon>
        <taxon>Bacillati</taxon>
        <taxon>Cyanobacteriota</taxon>
        <taxon>Cyanophyceae</taxon>
        <taxon>Synechococcales</taxon>
        <taxon>Petrachlorosaceae</taxon>
        <taxon>Petrachloros</taxon>
        <taxon>Petrachloros mirabilis</taxon>
    </lineage>
</organism>
<dbReference type="RefSeq" id="WP_161823998.1">
    <property type="nucleotide sequence ID" value="NZ_WVIC01000004.1"/>
</dbReference>
<evidence type="ECO:0000313" key="3">
    <source>
        <dbReference type="Proteomes" id="UP000607397"/>
    </source>
</evidence>
<dbReference type="EMBL" id="WVIC01000004">
    <property type="protein sequence ID" value="NCJ05526.1"/>
    <property type="molecule type" value="Genomic_DNA"/>
</dbReference>
<accession>A0A8K2AND7</accession>
<reference evidence="2" key="1">
    <citation type="submission" date="2019-12" db="EMBL/GenBank/DDBJ databases">
        <title>High-Quality draft genome sequences of three cyanobacteria isolated from the limestone walls of the Old Cathedral of Coimbra.</title>
        <authorList>
            <person name="Tiago I."/>
            <person name="Soares F."/>
            <person name="Portugal A."/>
        </authorList>
    </citation>
    <scope>NUCLEOTIDE SEQUENCE [LARGE SCALE GENOMIC DNA]</scope>
    <source>
        <strain evidence="2">C</strain>
    </source>
</reference>
<gene>
    <name evidence="2" type="ORF">GS597_03185</name>
</gene>
<dbReference type="PANTHER" id="PTHR38590">
    <property type="entry name" value="BLL0828 PROTEIN"/>
    <property type="match status" value="1"/>
</dbReference>